<dbReference type="InterPro" id="IPR040126">
    <property type="entry name" value="STOX1/2"/>
</dbReference>
<accession>A0ABQ8ITF4</accession>
<feature type="compositionally biased region" description="Polar residues" evidence="1">
    <location>
        <begin position="313"/>
        <end position="322"/>
    </location>
</feature>
<gene>
    <name evidence="3" type="primary">STOX1</name>
    <name evidence="3" type="ORF">DERP_009301</name>
</gene>
<feature type="region of interest" description="Disordered" evidence="1">
    <location>
        <begin position="702"/>
        <end position="732"/>
    </location>
</feature>
<evidence type="ECO:0000259" key="2">
    <source>
        <dbReference type="Pfam" id="PF10264"/>
    </source>
</evidence>
<feature type="domain" description="Winged helix Storkhead-box1" evidence="2">
    <location>
        <begin position="219"/>
        <end position="285"/>
    </location>
</feature>
<organism evidence="3 4">
    <name type="scientific">Dermatophagoides pteronyssinus</name>
    <name type="common">European house dust mite</name>
    <dbReference type="NCBI Taxonomy" id="6956"/>
    <lineage>
        <taxon>Eukaryota</taxon>
        <taxon>Metazoa</taxon>
        <taxon>Ecdysozoa</taxon>
        <taxon>Arthropoda</taxon>
        <taxon>Chelicerata</taxon>
        <taxon>Arachnida</taxon>
        <taxon>Acari</taxon>
        <taxon>Acariformes</taxon>
        <taxon>Sarcoptiformes</taxon>
        <taxon>Astigmata</taxon>
        <taxon>Psoroptidia</taxon>
        <taxon>Analgoidea</taxon>
        <taxon>Pyroglyphidae</taxon>
        <taxon>Dermatophagoidinae</taxon>
        <taxon>Dermatophagoides</taxon>
    </lineage>
</organism>
<feature type="region of interest" description="Disordered" evidence="1">
    <location>
        <begin position="313"/>
        <end position="332"/>
    </location>
</feature>
<feature type="compositionally biased region" description="Basic residues" evidence="1">
    <location>
        <begin position="702"/>
        <end position="717"/>
    </location>
</feature>
<dbReference type="EMBL" id="NJHN03000120">
    <property type="protein sequence ID" value="KAH9413600.1"/>
    <property type="molecule type" value="Genomic_DNA"/>
</dbReference>
<feature type="compositionally biased region" description="Low complexity" evidence="1">
    <location>
        <begin position="347"/>
        <end position="369"/>
    </location>
</feature>
<proteinExistence type="predicted"/>
<dbReference type="Pfam" id="PF10264">
    <property type="entry name" value="WHD_Storkhead"/>
    <property type="match status" value="1"/>
</dbReference>
<feature type="compositionally biased region" description="Basic residues" evidence="1">
    <location>
        <begin position="403"/>
        <end position="419"/>
    </location>
</feature>
<dbReference type="PANTHER" id="PTHR22437:SF0">
    <property type="entry name" value="FI21431P1"/>
    <property type="match status" value="1"/>
</dbReference>
<name>A0ABQ8ITF4_DERPT</name>
<comment type="caution">
    <text evidence="3">The sequence shown here is derived from an EMBL/GenBank/DDBJ whole genome shotgun (WGS) entry which is preliminary data.</text>
</comment>
<feature type="compositionally biased region" description="Low complexity" evidence="1">
    <location>
        <begin position="80"/>
        <end position="125"/>
    </location>
</feature>
<protein>
    <submittedName>
        <fullName evidence="3">Regulation of otic vesicle morphogenesis</fullName>
    </submittedName>
</protein>
<dbReference type="Proteomes" id="UP000887458">
    <property type="component" value="Unassembled WGS sequence"/>
</dbReference>
<keyword evidence="4" id="KW-1185">Reference proteome</keyword>
<feature type="region of interest" description="Disordered" evidence="1">
    <location>
        <begin position="451"/>
        <end position="480"/>
    </location>
</feature>
<dbReference type="InterPro" id="IPR019391">
    <property type="entry name" value="Storkhead-box_WHD"/>
</dbReference>
<reference evidence="3 4" key="1">
    <citation type="journal article" date="2018" name="J. Allergy Clin. Immunol.">
        <title>High-quality assembly of Dermatophagoides pteronyssinus genome and transcriptome reveals a wide range of novel allergens.</title>
        <authorList>
            <person name="Liu X.Y."/>
            <person name="Yang K.Y."/>
            <person name="Wang M.Q."/>
            <person name="Kwok J.S."/>
            <person name="Zeng X."/>
            <person name="Yang Z."/>
            <person name="Xiao X.J."/>
            <person name="Lau C.P."/>
            <person name="Li Y."/>
            <person name="Huang Z.M."/>
            <person name="Ba J.G."/>
            <person name="Yim A.K."/>
            <person name="Ouyang C.Y."/>
            <person name="Ngai S.M."/>
            <person name="Chan T.F."/>
            <person name="Leung E.L."/>
            <person name="Liu L."/>
            <person name="Liu Z.G."/>
            <person name="Tsui S.K."/>
        </authorList>
    </citation>
    <scope>NUCLEOTIDE SEQUENCE [LARGE SCALE GENOMIC DNA]</scope>
    <source>
        <strain evidence="3">Derp</strain>
    </source>
</reference>
<feature type="compositionally biased region" description="Low complexity" evidence="1">
    <location>
        <begin position="462"/>
        <end position="478"/>
    </location>
</feature>
<evidence type="ECO:0000256" key="1">
    <source>
        <dbReference type="SAM" id="MobiDB-lite"/>
    </source>
</evidence>
<dbReference type="PANTHER" id="PTHR22437">
    <property type="entry name" value="WINGED HELIX DOMAIN-CONTAINING PROTEIN"/>
    <property type="match status" value="1"/>
</dbReference>
<reference evidence="3 4" key="2">
    <citation type="journal article" date="2022" name="Mol. Biol. Evol.">
        <title>Comparative Genomics Reveals Insights into the Divergent Evolution of Astigmatic Mites and Household Pest Adaptations.</title>
        <authorList>
            <person name="Xiong Q."/>
            <person name="Wan A.T."/>
            <person name="Liu X."/>
            <person name="Fung C.S."/>
            <person name="Xiao X."/>
            <person name="Malainual N."/>
            <person name="Hou J."/>
            <person name="Wang L."/>
            <person name="Wang M."/>
            <person name="Yang K.Y."/>
            <person name="Cui Y."/>
            <person name="Leung E.L."/>
            <person name="Nong W."/>
            <person name="Shin S.K."/>
            <person name="Au S.W."/>
            <person name="Jeong K.Y."/>
            <person name="Chew F.T."/>
            <person name="Hui J.H."/>
            <person name="Leung T.F."/>
            <person name="Tungtrongchitr A."/>
            <person name="Zhong N."/>
            <person name="Liu Z."/>
            <person name="Tsui S.K."/>
        </authorList>
    </citation>
    <scope>NUCLEOTIDE SEQUENCE [LARGE SCALE GENOMIC DNA]</scope>
    <source>
        <strain evidence="3">Derp</strain>
    </source>
</reference>
<feature type="compositionally biased region" description="Low complexity" evidence="1">
    <location>
        <begin position="47"/>
        <end position="65"/>
    </location>
</feature>
<evidence type="ECO:0000313" key="3">
    <source>
        <dbReference type="EMBL" id="KAH9413600.1"/>
    </source>
</evidence>
<feature type="compositionally biased region" description="Low complexity" evidence="1">
    <location>
        <begin position="386"/>
        <end position="402"/>
    </location>
</feature>
<feature type="region of interest" description="Disordered" evidence="1">
    <location>
        <begin position="341"/>
        <end position="419"/>
    </location>
</feature>
<feature type="region of interest" description="Disordered" evidence="1">
    <location>
        <begin position="47"/>
        <end position="127"/>
    </location>
</feature>
<evidence type="ECO:0000313" key="4">
    <source>
        <dbReference type="Proteomes" id="UP000887458"/>
    </source>
</evidence>
<sequence>MMQNNNNNGGGGGGDMNSLIIKQRNLKLISQNCLAIGLIRKFNQNQNQNSSTTISTSSPTSLSSNSHHHHYPIVENGHFNNNNNNRSNHNNRRYQNNNSPSSITSMTTSSSIAANNDQQQQQQQQECQKPMELFNEFIRINLNNHHNHLSTTTTTSIVINCFQRLTMAGFIYPSTLLIMGQTSDTLETLCSLWSKRILKSPVNYTINFVGYTNVLEAATISQSHFTPLAEALYRCIDELGTRQITATYEQILKRLCTEFPSVELPADDIIRSTLLAMTAENKLNYDSYYQTYTVASNFILPWGIMDEFESLSLSDRTPPSKQYHTEDGDYDEDIVAVADDDDDDMTIDSNNRQNFNNFEKNQQQSQSTTTDDDFSDCIATNKKLQLLQRRNSLSNDNNSNRNGNHHSKMKQQPFRRSKSFKLNYKTTTIATTNQDNNNDGGGQSLLGKLFKLNSKGRPPSSPQRDQSRSQSSSTSPSSLTTIPFHSIKKFKCNDFGSQFPEENLLNNHNMITTIDDNDIIAYDNNNDNHYRQQNNHFDHHHHHHHIQSAKCRRQFLTKSTQTVKSGPEEIITVVMRQSGRHALSRSKRLSKDGHNQLLQQQQQTTQQLDVQGVCCIKNQCLSSSSSLPPTRRNHNHHGKCSSCVCCCCCSNPIELKSTRDKKSRHIKHHHQQQHSSINECHRCCHTKINGCESKACHHNHHNNHNNNHNHHNHRKQSQRSTSSIRQHHNRNNHRNSLIDYYIDDDDGQNIGDGNFYRTPSSSEHIQTVYPIIMSNNKSGQNGIIDHRLNNNNNNNNGNLISTNRITNLYLNDKQTDDKCLDLFNLDNDDDNHNNDDDDHWTRKHLIQINDDYNNKVHLEDVDDESTTGINTSNTVTSSQDIASNLIMAVNSNDNNHLSKYDNHHYQNQHINHHHPVSTNGNIFVNNSVSVKIEIETSSSMTATENNNNRSTTTVIEQQQQQQQLIAGAIFTNGTYSQFDFDQPPKHYSNSNINPNPVNVKIIQNNNNNIDNNRFIYPPELNYANSVTALKEQIARAKANFFKESL</sequence>